<dbReference type="RefSeq" id="WP_060589794.1">
    <property type="nucleotide sequence ID" value="NZ_CAACYE020000001.1"/>
</dbReference>
<dbReference type="SUPFAM" id="SSF54909">
    <property type="entry name" value="Dimeric alpha+beta barrel"/>
    <property type="match status" value="1"/>
</dbReference>
<feature type="domain" description="DUF1330" evidence="1">
    <location>
        <begin position="2"/>
        <end position="94"/>
    </location>
</feature>
<accession>A0A0H5NDR6</accession>
<dbReference type="Gene3D" id="3.30.70.100">
    <property type="match status" value="1"/>
</dbReference>
<protein>
    <submittedName>
        <fullName evidence="2">Uncharacterized conserved protein</fullName>
    </submittedName>
</protein>
<name>A0A0H5NDR6_NOCFR</name>
<dbReference type="InterPro" id="IPR010753">
    <property type="entry name" value="DUF1330"/>
</dbReference>
<dbReference type="KEGG" id="nfr:ERS450000_00157"/>
<evidence type="ECO:0000259" key="1">
    <source>
        <dbReference type="Pfam" id="PF07045"/>
    </source>
</evidence>
<reference evidence="3" key="1">
    <citation type="submission" date="2015-03" db="EMBL/GenBank/DDBJ databases">
        <authorList>
            <consortium name="Pathogen Informatics"/>
        </authorList>
    </citation>
    <scope>NUCLEOTIDE SEQUENCE [LARGE SCALE GENOMIC DNA]</scope>
    <source>
        <strain evidence="3">NCTC11134</strain>
    </source>
</reference>
<dbReference type="EMBL" id="LN868938">
    <property type="protein sequence ID" value="CRY73484.1"/>
    <property type="molecule type" value="Genomic_DNA"/>
</dbReference>
<gene>
    <name evidence="2" type="ORF">ERS450000_00157</name>
</gene>
<dbReference type="InterPro" id="IPR011008">
    <property type="entry name" value="Dimeric_a/b-barrel"/>
</dbReference>
<dbReference type="Proteomes" id="UP000057820">
    <property type="component" value="Chromosome 1"/>
</dbReference>
<evidence type="ECO:0000313" key="2">
    <source>
        <dbReference type="EMBL" id="CRY73484.1"/>
    </source>
</evidence>
<sequence length="99" mass="11127">MTVYVIAQLKFTDRAAYDRYQARFMDVFTKYSGTLLAADEQPTVLEGDTDREKVVLMSFPDEAAVTAWAQSPEYLEISEDRHAGAHTVSLLVRGLGHRS</sequence>
<evidence type="ECO:0000313" key="3">
    <source>
        <dbReference type="Proteomes" id="UP000057820"/>
    </source>
</evidence>
<dbReference type="PANTHER" id="PTHR41521:SF4">
    <property type="entry name" value="BLR0684 PROTEIN"/>
    <property type="match status" value="1"/>
</dbReference>
<dbReference type="AlphaFoldDB" id="A0A0H5NDR6"/>
<dbReference type="Pfam" id="PF07045">
    <property type="entry name" value="DUF1330"/>
    <property type="match status" value="1"/>
</dbReference>
<organism evidence="2 3">
    <name type="scientific">Nocardia farcinica</name>
    <dbReference type="NCBI Taxonomy" id="37329"/>
    <lineage>
        <taxon>Bacteria</taxon>
        <taxon>Bacillati</taxon>
        <taxon>Actinomycetota</taxon>
        <taxon>Actinomycetes</taxon>
        <taxon>Mycobacteriales</taxon>
        <taxon>Nocardiaceae</taxon>
        <taxon>Nocardia</taxon>
    </lineage>
</organism>
<dbReference type="PANTHER" id="PTHR41521">
    <property type="match status" value="1"/>
</dbReference>
<proteinExistence type="predicted"/>